<feature type="compositionally biased region" description="Low complexity" evidence="3">
    <location>
        <begin position="144"/>
        <end position="162"/>
    </location>
</feature>
<proteinExistence type="inferred from homology"/>
<feature type="domain" description="RMI1 N-terminal" evidence="5">
    <location>
        <begin position="18"/>
        <end position="59"/>
    </location>
</feature>
<organism evidence="6 7">
    <name type="scientific">Verticillium longisporum</name>
    <name type="common">Verticillium dahliae var. longisporum</name>
    <dbReference type="NCBI Taxonomy" id="100787"/>
    <lineage>
        <taxon>Eukaryota</taxon>
        <taxon>Fungi</taxon>
        <taxon>Dikarya</taxon>
        <taxon>Ascomycota</taxon>
        <taxon>Pezizomycotina</taxon>
        <taxon>Sordariomycetes</taxon>
        <taxon>Hypocreomycetidae</taxon>
        <taxon>Glomerellales</taxon>
        <taxon>Plectosphaerellaceae</taxon>
        <taxon>Verticillium</taxon>
    </lineage>
</organism>
<reference evidence="6 7" key="1">
    <citation type="submission" date="2015-05" db="EMBL/GenBank/DDBJ databases">
        <authorList>
            <person name="Wang D.B."/>
            <person name="Wang M."/>
        </authorList>
    </citation>
    <scope>NUCLEOTIDE SEQUENCE [LARGE SCALE GENOMIC DNA]</scope>
    <source>
        <strain evidence="6">VL1</strain>
    </source>
</reference>
<evidence type="ECO:0000256" key="1">
    <source>
        <dbReference type="ARBA" id="ARBA00006395"/>
    </source>
</evidence>
<dbReference type="Pfam" id="PF08585">
    <property type="entry name" value="RMI1_N_C"/>
    <property type="match status" value="1"/>
</dbReference>
<dbReference type="GO" id="GO:0031422">
    <property type="term" value="C:RecQ family helicase-topoisomerase III complex"/>
    <property type="evidence" value="ECO:0007669"/>
    <property type="project" value="TreeGrafter"/>
</dbReference>
<dbReference type="STRING" id="100787.A0A0G4N4Y5"/>
<name>A0A0G4N4Y5_VERLO</name>
<feature type="region of interest" description="Disordered" evidence="3">
    <location>
        <begin position="128"/>
        <end position="163"/>
    </location>
</feature>
<dbReference type="InterPro" id="IPR042470">
    <property type="entry name" value="RMI1_N_C_sf"/>
</dbReference>
<evidence type="ECO:0000313" key="7">
    <source>
        <dbReference type="Proteomes" id="UP000044602"/>
    </source>
</evidence>
<feature type="domain" description="RecQ mediated genome instability protein 1 OB-fold" evidence="4">
    <location>
        <begin position="72"/>
        <end position="239"/>
    </location>
</feature>
<dbReference type="GO" id="GO:0000712">
    <property type="term" value="P:resolution of meiotic recombination intermediates"/>
    <property type="evidence" value="ECO:0007669"/>
    <property type="project" value="TreeGrafter"/>
</dbReference>
<comment type="similarity">
    <text evidence="1">Belongs to the RMI1 family.</text>
</comment>
<keyword evidence="7" id="KW-1185">Reference proteome</keyword>
<feature type="compositionally biased region" description="Pro residues" evidence="3">
    <location>
        <begin position="12"/>
        <end position="26"/>
    </location>
</feature>
<evidence type="ECO:0000313" key="6">
    <source>
        <dbReference type="EMBL" id="CRK41414.1"/>
    </source>
</evidence>
<dbReference type="GO" id="GO:0000724">
    <property type="term" value="P:double-strand break repair via homologous recombination"/>
    <property type="evidence" value="ECO:0007669"/>
    <property type="project" value="TreeGrafter"/>
</dbReference>
<dbReference type="GO" id="GO:0016604">
    <property type="term" value="C:nuclear body"/>
    <property type="evidence" value="ECO:0007669"/>
    <property type="project" value="TreeGrafter"/>
</dbReference>
<dbReference type="Proteomes" id="UP000044602">
    <property type="component" value="Unassembled WGS sequence"/>
</dbReference>
<dbReference type="Gene3D" id="2.40.50.770">
    <property type="entry name" value="RecQ-mediated genome instability protein Rmi1, C-terminal domain"/>
    <property type="match status" value="1"/>
</dbReference>
<protein>
    <recommendedName>
        <fullName evidence="2">RecQ-mediated genome instability protein 1</fullName>
    </recommendedName>
</protein>
<dbReference type="AlphaFoldDB" id="A0A0G4N4Y5"/>
<dbReference type="EMBL" id="CVQH01026971">
    <property type="protein sequence ID" value="CRK41414.1"/>
    <property type="molecule type" value="Genomic_DNA"/>
</dbReference>
<accession>A0A0G4N4Y5</accession>
<gene>
    <name evidence="6" type="ORF">BN1708_001774</name>
</gene>
<sequence length="255" mass="27190">MLPPHKRTPTATPRPPSSPLPNPDPPWLTALLGTRHPPPPLQSLVATAKARLLAADLTTPALLDPAHAAAFPPDLAAPTTAARTLAADVHVQVADVENLSRSRWEQVEALEAIERGEGTRGREIIRLPTNDAADDTLGHDLGDTATTQQPQQPPTRASAAAAGNATHRLVLQDCRGQNVYAMELTRIERIGVGVTAIGEKMLIRRGTRVARGTLLLTPENCVVLGGKIEAWQRPWVEGRLTRLREAVGSDAGSGP</sequence>
<dbReference type="PANTHER" id="PTHR14790">
    <property type="entry name" value="RECQ-MEDIATED GENOME INSTABILITY PROTEIN 1 RMI1"/>
    <property type="match status" value="1"/>
</dbReference>
<dbReference type="InterPro" id="IPR013894">
    <property type="entry name" value="RMI1_OB"/>
</dbReference>
<dbReference type="Pfam" id="PF21000">
    <property type="entry name" value="RMI1_N_N"/>
    <property type="match status" value="1"/>
</dbReference>
<dbReference type="PANTHER" id="PTHR14790:SF15">
    <property type="entry name" value="RECQ-MEDIATED GENOME INSTABILITY PROTEIN 1"/>
    <property type="match status" value="1"/>
</dbReference>
<evidence type="ECO:0000259" key="5">
    <source>
        <dbReference type="Pfam" id="PF21000"/>
    </source>
</evidence>
<dbReference type="InterPro" id="IPR049363">
    <property type="entry name" value="RMI1_N"/>
</dbReference>
<evidence type="ECO:0000256" key="3">
    <source>
        <dbReference type="SAM" id="MobiDB-lite"/>
    </source>
</evidence>
<evidence type="ECO:0000259" key="4">
    <source>
        <dbReference type="Pfam" id="PF08585"/>
    </source>
</evidence>
<evidence type="ECO:0000256" key="2">
    <source>
        <dbReference type="ARBA" id="ARBA00018987"/>
    </source>
</evidence>
<feature type="region of interest" description="Disordered" evidence="3">
    <location>
        <begin position="1"/>
        <end position="26"/>
    </location>
</feature>